<evidence type="ECO:0000256" key="8">
    <source>
        <dbReference type="PIRSR" id="PIRSR606710-2"/>
    </source>
</evidence>
<dbReference type="SUPFAM" id="SSF75005">
    <property type="entry name" value="Arabinanase/levansucrase/invertase"/>
    <property type="match status" value="1"/>
</dbReference>
<feature type="active site" description="Proton acceptor" evidence="6">
    <location>
        <position position="56"/>
    </location>
</feature>
<keyword evidence="4 5" id="KW-0326">Glycosidase</keyword>
<feature type="chain" id="PRO_5026226261" evidence="9">
    <location>
        <begin position="41"/>
        <end position="336"/>
    </location>
</feature>
<dbReference type="InterPro" id="IPR050727">
    <property type="entry name" value="GH43_arabinanases"/>
</dbReference>
<accession>A0A6G4U6G6</accession>
<comment type="similarity">
    <text evidence="2 5">Belongs to the glycosyl hydrolase 43 family.</text>
</comment>
<dbReference type="PIRSF" id="PIRSF026534">
    <property type="entry name" value="Endo_alpha-L-arabinosidase"/>
    <property type="match status" value="1"/>
</dbReference>
<organism evidence="10 11">
    <name type="scientific">Streptomyces coryli</name>
    <dbReference type="NCBI Taxonomy" id="1128680"/>
    <lineage>
        <taxon>Bacteria</taxon>
        <taxon>Bacillati</taxon>
        <taxon>Actinomycetota</taxon>
        <taxon>Actinomycetes</taxon>
        <taxon>Kitasatosporales</taxon>
        <taxon>Streptomycetaceae</taxon>
        <taxon>Streptomyces</taxon>
    </lineage>
</organism>
<feature type="binding site" evidence="7">
    <location>
        <begin position="186"/>
        <end position="188"/>
    </location>
    <ligand>
        <name>substrate</name>
    </ligand>
</feature>
<reference evidence="10 11" key="1">
    <citation type="submission" date="2020-02" db="EMBL/GenBank/DDBJ databases">
        <title>Whole-genome analyses of novel actinobacteria.</title>
        <authorList>
            <person name="Sahin N."/>
        </authorList>
    </citation>
    <scope>NUCLEOTIDE SEQUENCE [LARGE SCALE GENOMIC DNA]</scope>
    <source>
        <strain evidence="10 11">A7024</strain>
    </source>
</reference>
<comment type="caution">
    <text evidence="10">The sequence shown here is derived from an EMBL/GenBank/DDBJ whole genome shotgun (WGS) entry which is preliminary data.</text>
</comment>
<dbReference type="InterPro" id="IPR006710">
    <property type="entry name" value="Glyco_hydro_43"/>
</dbReference>
<dbReference type="InterPro" id="IPR016840">
    <property type="entry name" value="Glyco_hydro_43_endo_a_Ara-ase"/>
</dbReference>
<feature type="binding site" evidence="7">
    <location>
        <position position="56"/>
    </location>
    <ligand>
        <name>substrate</name>
    </ligand>
</feature>
<dbReference type="RefSeq" id="WP_165241220.1">
    <property type="nucleotide sequence ID" value="NZ_JAAKZV010000166.1"/>
</dbReference>
<feature type="signal peptide" evidence="9">
    <location>
        <begin position="1"/>
        <end position="40"/>
    </location>
</feature>
<evidence type="ECO:0000256" key="9">
    <source>
        <dbReference type="SAM" id="SignalP"/>
    </source>
</evidence>
<evidence type="ECO:0000256" key="1">
    <source>
        <dbReference type="ARBA" id="ARBA00004834"/>
    </source>
</evidence>
<comment type="pathway">
    <text evidence="1 5">Glycan metabolism; L-arabinan degradation.</text>
</comment>
<feature type="binding site" evidence="7">
    <location>
        <position position="132"/>
    </location>
    <ligand>
        <name>substrate</name>
    </ligand>
</feature>
<evidence type="ECO:0000256" key="7">
    <source>
        <dbReference type="PIRSR" id="PIRSR026534-2"/>
    </source>
</evidence>
<keyword evidence="11" id="KW-1185">Reference proteome</keyword>
<evidence type="ECO:0000313" key="10">
    <source>
        <dbReference type="EMBL" id="NGN67835.1"/>
    </source>
</evidence>
<evidence type="ECO:0000256" key="4">
    <source>
        <dbReference type="ARBA" id="ARBA00023295"/>
    </source>
</evidence>
<feature type="binding site" evidence="7">
    <location>
        <begin position="167"/>
        <end position="170"/>
    </location>
    <ligand>
        <name>substrate</name>
    </ligand>
</feature>
<dbReference type="Pfam" id="PF04616">
    <property type="entry name" value="Glyco_hydro_43"/>
    <property type="match status" value="1"/>
</dbReference>
<sequence>MSRSSSKRRHALRKRYTIPAAAAGLAAAAAFVLVPGSAEAAYPGPGVVTGDVGAHDPSMVKTPAGKYLLYSTHGLVEGRSSTDRTAFKRTADAFAAPPSWWAKYSPDNDPWAPDISRVGDTYYMYYSLSTFGTNNSAIGLATSATGEPGSWKDHGLVVSSRTSDDFNAIDPSLLVDGGKWYLAFGSFWSGIKQIELDPATGKPKAGATRYSLASRQSADGAVEGPTVVKRGSYFYLFASYDKCCSGTDSTYKIKVGRATSPNGPYVDRNGVDMRKDGGTPVLESHGDIVGPGGQDVLLDDADGDLLVYHYYDAKDNGSPKLGLNLIDWSGGWPRAR</sequence>
<dbReference type="PANTHER" id="PTHR43301:SF3">
    <property type="entry name" value="ARABINAN ENDO-1,5-ALPHA-L-ARABINOSIDASE A-RELATED"/>
    <property type="match status" value="1"/>
</dbReference>
<dbReference type="CDD" id="cd08998">
    <property type="entry name" value="GH43_Arb43a-like"/>
    <property type="match status" value="1"/>
</dbReference>
<feature type="site" description="Important for catalytic activity, responsible for pKa modulation of the active site Glu and correct orientation of both the proton donor and substrate" evidence="8">
    <location>
        <position position="170"/>
    </location>
</feature>
<evidence type="ECO:0000313" key="11">
    <source>
        <dbReference type="Proteomes" id="UP000481583"/>
    </source>
</evidence>
<protein>
    <submittedName>
        <fullName evidence="10">Arabinan endo-1,5-alpha-L-arabinosidase</fullName>
    </submittedName>
</protein>
<dbReference type="EMBL" id="JAAKZV010000166">
    <property type="protein sequence ID" value="NGN67835.1"/>
    <property type="molecule type" value="Genomic_DNA"/>
</dbReference>
<dbReference type="GO" id="GO:0031222">
    <property type="term" value="P:arabinan catabolic process"/>
    <property type="evidence" value="ECO:0007669"/>
    <property type="project" value="UniProtKB-UniPathway"/>
</dbReference>
<feature type="active site" description="Proton donor" evidence="6">
    <location>
        <position position="223"/>
    </location>
</feature>
<keyword evidence="3 5" id="KW-0378">Hydrolase</keyword>
<evidence type="ECO:0000256" key="6">
    <source>
        <dbReference type="PIRSR" id="PIRSR026534-1"/>
    </source>
</evidence>
<evidence type="ECO:0000256" key="2">
    <source>
        <dbReference type="ARBA" id="ARBA00009865"/>
    </source>
</evidence>
<keyword evidence="9" id="KW-0732">Signal</keyword>
<evidence type="ECO:0000256" key="5">
    <source>
        <dbReference type="PIRNR" id="PIRNR026534"/>
    </source>
</evidence>
<gene>
    <name evidence="10" type="ORF">G5C51_28530</name>
</gene>
<dbReference type="AlphaFoldDB" id="A0A6G4U6G6"/>
<evidence type="ECO:0000256" key="3">
    <source>
        <dbReference type="ARBA" id="ARBA00022801"/>
    </source>
</evidence>
<dbReference type="InterPro" id="IPR023296">
    <property type="entry name" value="Glyco_hydro_beta-prop_sf"/>
</dbReference>
<dbReference type="Gene3D" id="2.115.10.20">
    <property type="entry name" value="Glycosyl hydrolase domain, family 43"/>
    <property type="match status" value="1"/>
</dbReference>
<dbReference type="UniPathway" id="UPA00667"/>
<dbReference type="Proteomes" id="UP000481583">
    <property type="component" value="Unassembled WGS sequence"/>
</dbReference>
<name>A0A6G4U6G6_9ACTN</name>
<dbReference type="GO" id="GO:0046558">
    <property type="term" value="F:arabinan endo-1,5-alpha-L-arabinosidase activity"/>
    <property type="evidence" value="ECO:0007669"/>
    <property type="project" value="InterPro"/>
</dbReference>
<proteinExistence type="inferred from homology"/>
<dbReference type="PANTHER" id="PTHR43301">
    <property type="entry name" value="ARABINAN ENDO-1,5-ALPHA-L-ARABINOSIDASE"/>
    <property type="match status" value="1"/>
</dbReference>